<dbReference type="Proteomes" id="UP000593836">
    <property type="component" value="Chromosome"/>
</dbReference>
<proteinExistence type="predicted"/>
<evidence type="ECO:0000313" key="2">
    <source>
        <dbReference type="Proteomes" id="UP000593836"/>
    </source>
</evidence>
<gene>
    <name evidence="1" type="ORF">HUE87_05955</name>
</gene>
<sequence length="273" mass="31791">MKKLNSSSKLFLAAFILLITTNLVVLTGVYINRSGETTSDTTLTQRELKLPYVMQEEISNISLRINYRTLKKTKRSPGVDWLDTTKLKELGLDTNKYIDSKNNEKESKEAFIVLEYDGEAYKESLKLAEEDFVANEILYNENKYSKGRERSYNRAKESLTSEQLSASRLFAIDAGLDYDKLRRKYTSKVSYIIVKGVVKLGQSSKDKSIYGYIQQLSIRNVYLPYRFKQVFKDVKTANNYKNRQSISPQYKVELKYGSRYEPWINSVQRIYKK</sequence>
<dbReference type="InterPro" id="IPR032249">
    <property type="entry name" value="DUF4824"/>
</dbReference>
<name>A0A7S7RQT7_9BACT</name>
<dbReference type="Pfam" id="PF16106">
    <property type="entry name" value="DUF4824"/>
    <property type="match status" value="1"/>
</dbReference>
<reference evidence="1 2" key="1">
    <citation type="submission" date="2020-05" db="EMBL/GenBank/DDBJ databases">
        <title>Sulfurimonas marisnigri, sp. nov., and Sulfurimonas baltica, sp. nov., manganese oxide reducing chemolithoautotrophs of the class Epsilonproteobacteria isolated from the pelagic redoxclines of the Black and Baltic Seas and emended description of the genus Sulfurimonas.</title>
        <authorList>
            <person name="Henkel J.V."/>
            <person name="Laudan C."/>
            <person name="Werner J."/>
            <person name="Neu T."/>
            <person name="Plewe S."/>
            <person name="Sproer C."/>
            <person name="Bunk B."/>
            <person name="Schulz-Vogt H.N."/>
        </authorList>
    </citation>
    <scope>NUCLEOTIDE SEQUENCE [LARGE SCALE GENOMIC DNA]</scope>
    <source>
        <strain evidence="1 2">SoZ1</strain>
    </source>
</reference>
<dbReference type="KEGG" id="smas:HUE87_05955"/>
<dbReference type="AlphaFoldDB" id="A0A7S7RQT7"/>
<accession>A0A7S7RQT7</accession>
<protein>
    <submittedName>
        <fullName evidence="1">DUF4824 family protein</fullName>
    </submittedName>
</protein>
<organism evidence="1 2">
    <name type="scientific">Candidatus Sulfurimonas marisnigri</name>
    <dbReference type="NCBI Taxonomy" id="2740405"/>
    <lineage>
        <taxon>Bacteria</taxon>
        <taxon>Pseudomonadati</taxon>
        <taxon>Campylobacterota</taxon>
        <taxon>Epsilonproteobacteria</taxon>
        <taxon>Campylobacterales</taxon>
        <taxon>Sulfurimonadaceae</taxon>
        <taxon>Sulfurimonas</taxon>
    </lineage>
</organism>
<dbReference type="EMBL" id="CP054493">
    <property type="protein sequence ID" value="QOY55767.1"/>
    <property type="molecule type" value="Genomic_DNA"/>
</dbReference>
<dbReference type="RefSeq" id="WP_194367805.1">
    <property type="nucleotide sequence ID" value="NZ_CP054493.1"/>
</dbReference>
<evidence type="ECO:0000313" key="1">
    <source>
        <dbReference type="EMBL" id="QOY55767.1"/>
    </source>
</evidence>
<keyword evidence="2" id="KW-1185">Reference proteome</keyword>